<evidence type="ECO:0000313" key="7">
    <source>
        <dbReference type="Proteomes" id="UP001482231"/>
    </source>
</evidence>
<dbReference type="Gene3D" id="1.25.40.10">
    <property type="entry name" value="Tetratricopeptide repeat domain"/>
    <property type="match status" value="2"/>
</dbReference>
<comment type="caution">
    <text evidence="6">The sequence shown here is derived from an EMBL/GenBank/DDBJ whole genome shotgun (WGS) entry which is preliminary data.</text>
</comment>
<feature type="transmembrane region" description="Helical" evidence="5">
    <location>
        <begin position="50"/>
        <end position="76"/>
    </location>
</feature>
<keyword evidence="2 3" id="KW-0802">TPR repeat</keyword>
<evidence type="ECO:0000313" key="6">
    <source>
        <dbReference type="EMBL" id="MEO1766673.1"/>
    </source>
</evidence>
<feature type="compositionally biased region" description="Pro residues" evidence="4">
    <location>
        <begin position="84"/>
        <end position="112"/>
    </location>
</feature>
<dbReference type="EMBL" id="JBAJEX010000003">
    <property type="protein sequence ID" value="MEO1766673.1"/>
    <property type="molecule type" value="Genomic_DNA"/>
</dbReference>
<accession>A0ABV0EDD0</accession>
<keyword evidence="1" id="KW-0677">Repeat</keyword>
<dbReference type="InterPro" id="IPR051685">
    <property type="entry name" value="Ycf3/AcsC/BcsC/TPR_MFPF"/>
</dbReference>
<reference evidence="6 7" key="1">
    <citation type="submission" date="2024-02" db="EMBL/GenBank/DDBJ databases">
        <title>New thermophilic sulfur-oxidizing bacteria from a hot springs of the Uzon caldera (Kamchatka, Russia).</title>
        <authorList>
            <person name="Dukat A.M."/>
            <person name="Elcheninov A.G."/>
            <person name="Frolov E.N."/>
        </authorList>
    </citation>
    <scope>NUCLEOTIDE SEQUENCE [LARGE SCALE GENOMIC DNA]</scope>
    <source>
        <strain evidence="6 7">AK1</strain>
    </source>
</reference>
<organism evidence="6 7">
    <name type="scientific">Thiobacter aerophilum</name>
    <dbReference type="NCBI Taxonomy" id="3121275"/>
    <lineage>
        <taxon>Bacteria</taxon>
        <taxon>Pseudomonadati</taxon>
        <taxon>Pseudomonadota</taxon>
        <taxon>Betaproteobacteria</taxon>
        <taxon>Burkholderiales</taxon>
        <taxon>Thiobacteraceae</taxon>
        <taxon>Thiobacter</taxon>
    </lineage>
</organism>
<dbReference type="Pfam" id="PF14559">
    <property type="entry name" value="TPR_19"/>
    <property type="match status" value="1"/>
</dbReference>
<protein>
    <submittedName>
        <fullName evidence="6">Tetratricopeptide repeat protein</fullName>
    </submittedName>
</protein>
<dbReference type="RefSeq" id="WP_347307781.1">
    <property type="nucleotide sequence ID" value="NZ_JBAJEX010000003.1"/>
</dbReference>
<evidence type="ECO:0000256" key="5">
    <source>
        <dbReference type="SAM" id="Phobius"/>
    </source>
</evidence>
<dbReference type="SUPFAM" id="SSF48452">
    <property type="entry name" value="TPR-like"/>
    <property type="match status" value="1"/>
</dbReference>
<evidence type="ECO:0000256" key="1">
    <source>
        <dbReference type="ARBA" id="ARBA00022737"/>
    </source>
</evidence>
<feature type="repeat" description="TPR" evidence="3">
    <location>
        <begin position="193"/>
        <end position="226"/>
    </location>
</feature>
<evidence type="ECO:0000256" key="2">
    <source>
        <dbReference type="ARBA" id="ARBA00022803"/>
    </source>
</evidence>
<evidence type="ECO:0000256" key="4">
    <source>
        <dbReference type="SAM" id="MobiDB-lite"/>
    </source>
</evidence>
<dbReference type="PANTHER" id="PTHR44943">
    <property type="entry name" value="CELLULOSE SYNTHASE OPERON PROTEIN C"/>
    <property type="match status" value="1"/>
</dbReference>
<feature type="region of interest" description="Disordered" evidence="4">
    <location>
        <begin position="1"/>
        <end position="29"/>
    </location>
</feature>
<keyword evidence="5" id="KW-0472">Membrane</keyword>
<sequence>MKALKSVERAPSAPDWALEPMMGDEAPPRSAQAAADLIRAHGEESGNRRLVALLVLLIAVVVGLAAYFYVAVYMPWLFLPKPPAPSAPPAAPPTPSPASPAPQPNAPAPERVPPLEVMVKPTPRASPAVSQEQAAPLQPPSAVGQPLIRPSTQGNVAEPSSDLAQAYALLEAGREAEAEAAYLKLQARHPDNPDVLLALAVIAQNRNENEQAARLYSRVLEKDPRNGYAQAALVALIGRGEPARAEARLRALIAERPAAYLHYALGNLLAAQGRWHEAQQAYFEAQRLEPEVADYAFNLAVSLEHLGEARLAAEYYRRALRLAQQQGSAHFDPATTQAHLRQLSP</sequence>
<proteinExistence type="predicted"/>
<dbReference type="Pfam" id="PF13432">
    <property type="entry name" value="TPR_16"/>
    <property type="match status" value="1"/>
</dbReference>
<feature type="region of interest" description="Disordered" evidence="4">
    <location>
        <begin position="84"/>
        <end position="144"/>
    </location>
</feature>
<dbReference type="SMART" id="SM00028">
    <property type="entry name" value="TPR"/>
    <property type="match status" value="4"/>
</dbReference>
<keyword evidence="7" id="KW-1185">Reference proteome</keyword>
<dbReference type="InterPro" id="IPR019734">
    <property type="entry name" value="TPR_rpt"/>
</dbReference>
<dbReference type="PROSITE" id="PS50005">
    <property type="entry name" value="TPR"/>
    <property type="match status" value="2"/>
</dbReference>
<name>A0ABV0EDD0_9BURK</name>
<evidence type="ECO:0000256" key="3">
    <source>
        <dbReference type="PROSITE-ProRule" id="PRU00339"/>
    </source>
</evidence>
<dbReference type="PANTHER" id="PTHR44943:SF8">
    <property type="entry name" value="TPR REPEAT-CONTAINING PROTEIN MJ0263"/>
    <property type="match status" value="1"/>
</dbReference>
<gene>
    <name evidence="6" type="ORF">V6E02_05555</name>
</gene>
<feature type="repeat" description="TPR" evidence="3">
    <location>
        <begin position="259"/>
        <end position="292"/>
    </location>
</feature>
<dbReference type="Proteomes" id="UP001482231">
    <property type="component" value="Unassembled WGS sequence"/>
</dbReference>
<keyword evidence="5" id="KW-0812">Transmembrane</keyword>
<dbReference type="InterPro" id="IPR011990">
    <property type="entry name" value="TPR-like_helical_dom_sf"/>
</dbReference>
<keyword evidence="5" id="KW-1133">Transmembrane helix</keyword>